<evidence type="ECO:0000313" key="3">
    <source>
        <dbReference type="Proteomes" id="UP001165080"/>
    </source>
</evidence>
<dbReference type="Proteomes" id="UP001165080">
    <property type="component" value="Unassembled WGS sequence"/>
</dbReference>
<feature type="region of interest" description="Disordered" evidence="1">
    <location>
        <begin position="554"/>
        <end position="577"/>
    </location>
</feature>
<dbReference type="AlphaFoldDB" id="A0A9W6BNF2"/>
<protein>
    <submittedName>
        <fullName evidence="2">Uncharacterized protein</fullName>
    </submittedName>
</protein>
<gene>
    <name evidence="2" type="primary">PLEST007808</name>
    <name evidence="2" type="ORF">PLESTB_000972600</name>
</gene>
<evidence type="ECO:0000256" key="1">
    <source>
        <dbReference type="SAM" id="MobiDB-lite"/>
    </source>
</evidence>
<name>A0A9W6BNF2_9CHLO</name>
<reference evidence="2 3" key="1">
    <citation type="journal article" date="2023" name="Commun. Biol.">
        <title>Reorganization of the ancestral sex-determining regions during the evolution of trioecy in Pleodorina starrii.</title>
        <authorList>
            <person name="Takahashi K."/>
            <person name="Suzuki S."/>
            <person name="Kawai-Toyooka H."/>
            <person name="Yamamoto K."/>
            <person name="Hamaji T."/>
            <person name="Ootsuki R."/>
            <person name="Yamaguchi H."/>
            <person name="Kawachi M."/>
            <person name="Higashiyama T."/>
            <person name="Nozaki H."/>
        </authorList>
    </citation>
    <scope>NUCLEOTIDE SEQUENCE [LARGE SCALE GENOMIC DNA]</scope>
    <source>
        <strain evidence="2 3">NIES-4479</strain>
    </source>
</reference>
<accession>A0A9W6BNF2</accession>
<feature type="region of interest" description="Disordered" evidence="1">
    <location>
        <begin position="761"/>
        <end position="781"/>
    </location>
</feature>
<organism evidence="2 3">
    <name type="scientific">Pleodorina starrii</name>
    <dbReference type="NCBI Taxonomy" id="330485"/>
    <lineage>
        <taxon>Eukaryota</taxon>
        <taxon>Viridiplantae</taxon>
        <taxon>Chlorophyta</taxon>
        <taxon>core chlorophytes</taxon>
        <taxon>Chlorophyceae</taxon>
        <taxon>CS clade</taxon>
        <taxon>Chlamydomonadales</taxon>
        <taxon>Volvocaceae</taxon>
        <taxon>Pleodorina</taxon>
    </lineage>
</organism>
<feature type="region of interest" description="Disordered" evidence="1">
    <location>
        <begin position="395"/>
        <end position="417"/>
    </location>
</feature>
<dbReference type="EMBL" id="BRXU01000012">
    <property type="protein sequence ID" value="GLC55324.1"/>
    <property type="molecule type" value="Genomic_DNA"/>
</dbReference>
<comment type="caution">
    <text evidence="2">The sequence shown here is derived from an EMBL/GenBank/DDBJ whole genome shotgun (WGS) entry which is preliminary data.</text>
</comment>
<evidence type="ECO:0000313" key="2">
    <source>
        <dbReference type="EMBL" id="GLC55324.1"/>
    </source>
</evidence>
<keyword evidence="3" id="KW-1185">Reference proteome</keyword>
<sequence>MAANGAAAAPPQAPFELVLQKLSLGGRDALAGALDRASFKAARLACKSLRDVVDGSRSQLVLVVGSAHMQRVAAASGAAPPAPLWRWPRLVNLTILIELDIHHDGVDACTLLALPLLGNPPGCCLSRIQRLTLLSSDNGNIVWLPAAGLAALLCRLPGLRAASFDGALSDEPVQQMLLYDILASVLPYLEELNLPSAFFLQFAGRLAAAAAAVPGSAAAGGGGGGCGGRLTRLTRLELNDLGERRNFAVLQEGWLRPALASLRGLRSLHLDFYRLRRGGGPAADPAAGPNNGGGGGGDDDALFLELLEHLPPDLETLELELDLLRDPQEEATPQAVLSLESQRIVAVEIAEAVPLGRLARFLGGSLLPCSRLAPVLRLLRLGGLWLGGGKGQQGQQGAAAAAGAAGQEEPPEGEEELEQQLRRVRQLAGRCTRVQLSELFLRDVVAPGVVVRTLDALGVVLPERVYCLDSLYGFRLNQGPRPREAAAGEARRSACDAASSAGAAAAAVWSAGAAAAAAAGGGPMDRRRALEALLGERVLARLTDTIAAAVAAGTAAERRGGGGDGGGGDGMDIDGGDTGDDDDDGAFHLVVLRSPSFRLLALAPEALLAWMRQLAAQAAAATPPLLPPVAVSLSTQGAYEGEPAPAHAHVVWYLPVPSSAAVLVECRTAGGAAAVAAAAEWAFAAAGEGVGGAAAAAVEVHALALKPLPDWPSDSWLFQQVFPVVQEFWDSGAGGGERERLQLLLELGCVAAGGGPVVELKEQEGEGDEGPEGAAGGGNAG</sequence>
<proteinExistence type="predicted"/>
<feature type="compositionally biased region" description="Low complexity" evidence="1">
    <location>
        <begin position="395"/>
        <end position="408"/>
    </location>
</feature>